<name>A0A4U5M2X0_STECR</name>
<organism evidence="2 3">
    <name type="scientific">Steinernema carpocapsae</name>
    <name type="common">Entomopathogenic nematode</name>
    <dbReference type="NCBI Taxonomy" id="34508"/>
    <lineage>
        <taxon>Eukaryota</taxon>
        <taxon>Metazoa</taxon>
        <taxon>Ecdysozoa</taxon>
        <taxon>Nematoda</taxon>
        <taxon>Chromadorea</taxon>
        <taxon>Rhabditida</taxon>
        <taxon>Tylenchina</taxon>
        <taxon>Panagrolaimomorpha</taxon>
        <taxon>Strongyloidoidea</taxon>
        <taxon>Steinernematidae</taxon>
        <taxon>Steinernema</taxon>
    </lineage>
</organism>
<keyword evidence="3" id="KW-1185">Reference proteome</keyword>
<comment type="caution">
    <text evidence="2">The sequence shown here is derived from an EMBL/GenBank/DDBJ whole genome shotgun (WGS) entry which is preliminary data.</text>
</comment>
<evidence type="ECO:0000313" key="3">
    <source>
        <dbReference type="Proteomes" id="UP000298663"/>
    </source>
</evidence>
<accession>A0A4U5M2X0</accession>
<feature type="compositionally biased region" description="Basic and acidic residues" evidence="1">
    <location>
        <begin position="33"/>
        <end position="44"/>
    </location>
</feature>
<proteinExistence type="predicted"/>
<evidence type="ECO:0000313" key="2">
    <source>
        <dbReference type="EMBL" id="TKR63057.1"/>
    </source>
</evidence>
<gene>
    <name evidence="2" type="ORF">L596_026938</name>
</gene>
<dbReference type="Proteomes" id="UP000298663">
    <property type="component" value="Unassembled WGS sequence"/>
</dbReference>
<dbReference type="AlphaFoldDB" id="A0A4U5M2X0"/>
<evidence type="ECO:0000256" key="1">
    <source>
        <dbReference type="SAM" id="MobiDB-lite"/>
    </source>
</evidence>
<protein>
    <submittedName>
        <fullName evidence="2">Uncharacterized protein</fullName>
    </submittedName>
</protein>
<reference evidence="2 3" key="2">
    <citation type="journal article" date="2019" name="G3 (Bethesda)">
        <title>Hybrid Assembly of the Genome of the Entomopathogenic Nematode Steinernema carpocapsae Identifies the X-Chromosome.</title>
        <authorList>
            <person name="Serra L."/>
            <person name="Macchietto M."/>
            <person name="Macias-Munoz A."/>
            <person name="McGill C.J."/>
            <person name="Rodriguez I.M."/>
            <person name="Rodriguez B."/>
            <person name="Murad R."/>
            <person name="Mortazavi A."/>
        </authorList>
    </citation>
    <scope>NUCLEOTIDE SEQUENCE [LARGE SCALE GENOMIC DNA]</scope>
    <source>
        <strain evidence="2 3">ALL</strain>
    </source>
</reference>
<sequence>MGVITDAPMKGIDAEASAKGAAAEVGDGSNMKDLPREDVKKNRGDVAVNKSLISDTDTGDVGVEQAERDRVVNMNESDQIGQPVPPSPPIERLSRYLKKIAPEPFERRADQEEGGNARRDRRAPNALPNEATAHLRCHPDEEEPERRN</sequence>
<feature type="compositionally biased region" description="Basic and acidic residues" evidence="1">
    <location>
        <begin position="100"/>
        <end position="118"/>
    </location>
</feature>
<reference evidence="2 3" key="1">
    <citation type="journal article" date="2015" name="Genome Biol.">
        <title>Comparative genomics of Steinernema reveals deeply conserved gene regulatory networks.</title>
        <authorList>
            <person name="Dillman A.R."/>
            <person name="Macchietto M."/>
            <person name="Porter C.F."/>
            <person name="Rogers A."/>
            <person name="Williams B."/>
            <person name="Antoshechkin I."/>
            <person name="Lee M.M."/>
            <person name="Goodwin Z."/>
            <person name="Lu X."/>
            <person name="Lewis E.E."/>
            <person name="Goodrich-Blair H."/>
            <person name="Stock S.P."/>
            <person name="Adams B.J."/>
            <person name="Sternberg P.W."/>
            <person name="Mortazavi A."/>
        </authorList>
    </citation>
    <scope>NUCLEOTIDE SEQUENCE [LARGE SCALE GENOMIC DNA]</scope>
    <source>
        <strain evidence="2 3">ALL</strain>
    </source>
</reference>
<feature type="region of interest" description="Disordered" evidence="1">
    <location>
        <begin position="19"/>
        <end position="62"/>
    </location>
</feature>
<dbReference type="EMBL" id="AZBU02000010">
    <property type="protein sequence ID" value="TKR63057.1"/>
    <property type="molecule type" value="Genomic_DNA"/>
</dbReference>
<feature type="region of interest" description="Disordered" evidence="1">
    <location>
        <begin position="98"/>
        <end position="148"/>
    </location>
</feature>